<sequence>MPRLEQERREKAGKVRPGGAWKRKRGWDAPPGAKEKGREGMFANYQEIKKRVRHIEGELKQIEEMEKNWPAGELICTRNSGRYKWYLKNRKQSIYLPKRERKLAQELAQKKYHQLRRTDLKRELSACQKYIHMAETNENLSEKIMKHAEYERLLGGQYEQISKELEGWMKEKFEKNTGYPENLIVKGTQGKMLRSKSEAIIDKMLYSAGIPFRYEDKLVFDNMVLYPDFTIRHPLTGEFFYWEHFGLMDDYDYVNRACQKIKIYCDNGIIPSVNLILTYETKDHPLPIDQVEMLIKEYFM</sequence>
<dbReference type="EMBL" id="JAOQKJ010000006">
    <property type="protein sequence ID" value="MCU6744499.1"/>
    <property type="molecule type" value="Genomic_DNA"/>
</dbReference>
<proteinExistence type="predicted"/>
<comment type="caution">
    <text evidence="2">The sequence shown here is derived from an EMBL/GenBank/DDBJ whole genome shotgun (WGS) entry which is preliminary data.</text>
</comment>
<evidence type="ECO:0000313" key="2">
    <source>
        <dbReference type="EMBL" id="MCU6744499.1"/>
    </source>
</evidence>
<evidence type="ECO:0000256" key="1">
    <source>
        <dbReference type="SAM" id="MobiDB-lite"/>
    </source>
</evidence>
<dbReference type="RefSeq" id="WP_262574574.1">
    <property type="nucleotide sequence ID" value="NZ_JAOQKJ010000006.1"/>
</dbReference>
<protein>
    <submittedName>
        <fullName evidence="2">ATPase</fullName>
    </submittedName>
</protein>
<name>A0ABT2T2M5_9FIRM</name>
<feature type="compositionally biased region" description="Basic and acidic residues" evidence="1">
    <location>
        <begin position="1"/>
        <end position="13"/>
    </location>
</feature>
<reference evidence="2 3" key="1">
    <citation type="journal article" date="2021" name="ISME Commun">
        <title>Automated analysis of genomic sequences facilitates high-throughput and comprehensive description of bacteria.</title>
        <authorList>
            <person name="Hitch T.C.A."/>
        </authorList>
    </citation>
    <scope>NUCLEOTIDE SEQUENCE [LARGE SCALE GENOMIC DNA]</scope>
    <source>
        <strain evidence="2 3">Sanger_18</strain>
    </source>
</reference>
<feature type="region of interest" description="Disordered" evidence="1">
    <location>
        <begin position="1"/>
        <end position="36"/>
    </location>
</feature>
<accession>A0ABT2T2M5</accession>
<dbReference type="Proteomes" id="UP001652432">
    <property type="component" value="Unassembled WGS sequence"/>
</dbReference>
<keyword evidence="3" id="KW-1185">Reference proteome</keyword>
<gene>
    <name evidence="2" type="ORF">OCV77_08320</name>
</gene>
<evidence type="ECO:0000313" key="3">
    <source>
        <dbReference type="Proteomes" id="UP001652432"/>
    </source>
</evidence>
<organism evidence="2 3">
    <name type="scientific">Suilimivivens aceti</name>
    <dbReference type="NCBI Taxonomy" id="2981774"/>
    <lineage>
        <taxon>Bacteria</taxon>
        <taxon>Bacillati</taxon>
        <taxon>Bacillota</taxon>
        <taxon>Clostridia</taxon>
        <taxon>Lachnospirales</taxon>
        <taxon>Lachnospiraceae</taxon>
        <taxon>Suilimivivens</taxon>
    </lineage>
</organism>